<evidence type="ECO:0000256" key="5">
    <source>
        <dbReference type="ARBA" id="ARBA00022723"/>
    </source>
</evidence>
<evidence type="ECO:0000256" key="10">
    <source>
        <dbReference type="ARBA" id="ARBA00050825"/>
    </source>
</evidence>
<name>A0A2M4BJ41_9DIPT</name>
<organism evidence="21">
    <name type="scientific">Anopheles marajoara</name>
    <dbReference type="NCBI Taxonomy" id="58244"/>
    <lineage>
        <taxon>Eukaryota</taxon>
        <taxon>Metazoa</taxon>
        <taxon>Ecdysozoa</taxon>
        <taxon>Arthropoda</taxon>
        <taxon>Hexapoda</taxon>
        <taxon>Insecta</taxon>
        <taxon>Pterygota</taxon>
        <taxon>Neoptera</taxon>
        <taxon>Endopterygota</taxon>
        <taxon>Diptera</taxon>
        <taxon>Nematocera</taxon>
        <taxon>Culicoidea</taxon>
        <taxon>Culicidae</taxon>
        <taxon>Anophelinae</taxon>
        <taxon>Anopheles</taxon>
    </lineage>
</organism>
<comment type="subunit">
    <text evidence="13">Heterotetramer composed of 2 PDSS1/DPS1 and 2 PDSS2/DLP1 subunits.</text>
</comment>
<evidence type="ECO:0000256" key="20">
    <source>
        <dbReference type="SAM" id="MobiDB-lite"/>
    </source>
</evidence>
<evidence type="ECO:0000256" key="1">
    <source>
        <dbReference type="ARBA" id="ARBA00001946"/>
    </source>
</evidence>
<evidence type="ECO:0000256" key="14">
    <source>
        <dbReference type="ARBA" id="ARBA00066510"/>
    </source>
</evidence>
<keyword evidence="8" id="KW-0496">Mitochondrion</keyword>
<evidence type="ECO:0000256" key="13">
    <source>
        <dbReference type="ARBA" id="ARBA00064334"/>
    </source>
</evidence>
<evidence type="ECO:0000256" key="15">
    <source>
        <dbReference type="ARBA" id="ARBA00073240"/>
    </source>
</evidence>
<dbReference type="Pfam" id="PF00348">
    <property type="entry name" value="polyprenyl_synt"/>
    <property type="match status" value="1"/>
</dbReference>
<dbReference type="InterPro" id="IPR000092">
    <property type="entry name" value="Polyprenyl_synt"/>
</dbReference>
<comment type="similarity">
    <text evidence="3">Belongs to the FPP/GGPP synthase family.</text>
</comment>
<protein>
    <recommendedName>
        <fullName evidence="15">All trans-polyprenyl-diphosphate synthase PDSS1</fullName>
        <ecNumber evidence="14">2.5.1.91</ecNumber>
    </recommendedName>
    <alternativeName>
        <fullName evidence="18">All-trans-decaprenyl-diphosphate synthase subunit 1</fullName>
    </alternativeName>
    <alternativeName>
        <fullName evidence="16">Decaprenyl-diphosphate synthase subunit 1</fullName>
    </alternativeName>
    <alternativeName>
        <fullName evidence="17">Solanesyl-diphosphate synthase subunit 1</fullName>
    </alternativeName>
    <alternativeName>
        <fullName evidence="19">Trans-prenyltransferase 1</fullName>
    </alternativeName>
</protein>
<evidence type="ECO:0000256" key="6">
    <source>
        <dbReference type="ARBA" id="ARBA00022842"/>
    </source>
</evidence>
<dbReference type="SUPFAM" id="SSF48576">
    <property type="entry name" value="Terpenoid synthases"/>
    <property type="match status" value="1"/>
</dbReference>
<evidence type="ECO:0000256" key="16">
    <source>
        <dbReference type="ARBA" id="ARBA00080324"/>
    </source>
</evidence>
<evidence type="ECO:0000256" key="18">
    <source>
        <dbReference type="ARBA" id="ARBA00083689"/>
    </source>
</evidence>
<dbReference type="Gene3D" id="1.10.600.10">
    <property type="entry name" value="Farnesyl Diphosphate Synthase"/>
    <property type="match status" value="1"/>
</dbReference>
<evidence type="ECO:0000256" key="4">
    <source>
        <dbReference type="ARBA" id="ARBA00022679"/>
    </source>
</evidence>
<evidence type="ECO:0000256" key="3">
    <source>
        <dbReference type="ARBA" id="ARBA00006706"/>
    </source>
</evidence>
<evidence type="ECO:0000256" key="11">
    <source>
        <dbReference type="ARBA" id="ARBA00051100"/>
    </source>
</evidence>
<feature type="compositionally biased region" description="Low complexity" evidence="20">
    <location>
        <begin position="174"/>
        <end position="190"/>
    </location>
</feature>
<dbReference type="FunFam" id="1.10.600.10:FF:000011">
    <property type="entry name" value="Decaprenyl diphosphate synthase subunit 1"/>
    <property type="match status" value="1"/>
</dbReference>
<evidence type="ECO:0000256" key="2">
    <source>
        <dbReference type="ARBA" id="ARBA00004173"/>
    </source>
</evidence>
<dbReference type="EC" id="2.5.1.91" evidence="14"/>
<sequence length="554" mass="59836">MACFSSSNRACARVVQEKLCQLAAVSRSSGHQQQQHHHQQQQQQQQQQLNLLLQQQQRPGGAPSASVGGNGCIGGVVDAGGGVGGGGGISSSSSISIIAGKRTTALFAAYAAPLFSGGTVATIGQPMAAGGGAGQIGAARSLFTACGASFIQPSSVVASCAAARVKAPVGLGRSSSTSSGSSSSSDATSVSSLYERTQKATVTLQHPCMRGYSSVHTQQPAGPIREYNIDPYILLDDELKYIFEDIRQEISRATNHQELNKIAVYYFDGQGKAFRPMVAMLMAKALNYHMQNENSNIVNAQRQIAMISEMIHTASLVHDDVIDQSFARRGKPSVNVLWNHKKVTQAGDYILSVASMLLARLKHDEVTHILSQVLTDLVQGEFMQLGSKETENERFAHYFTKTYRKTASLIANSLKAVAVLSGVDEQMAELSFQYGRNLGLAFQFVDDLLDFVSSSEAMGKPAAADLKLGLATAPVLFACEKFPELNPMILRRFREPGDVERAYELVHQSQGLEQTRFLARKHCIEALRLASQISESPYQKGLIVVGDFVLNRMK</sequence>
<dbReference type="PANTHER" id="PTHR12001">
    <property type="entry name" value="GERANYLGERANYL PYROPHOSPHATE SYNTHASE"/>
    <property type="match status" value="1"/>
</dbReference>
<reference evidence="21" key="1">
    <citation type="submission" date="2018-01" db="EMBL/GenBank/DDBJ databases">
        <title>An insight into the sialome of Amazonian anophelines.</title>
        <authorList>
            <person name="Ribeiro J.M."/>
            <person name="Scarpassa V."/>
            <person name="Calvo E."/>
        </authorList>
    </citation>
    <scope>NUCLEOTIDE SEQUENCE</scope>
    <source>
        <tissue evidence="21">Salivary glands</tissue>
    </source>
</reference>
<dbReference type="InterPro" id="IPR033749">
    <property type="entry name" value="Polyprenyl_synt_CS"/>
</dbReference>
<evidence type="ECO:0000256" key="19">
    <source>
        <dbReference type="ARBA" id="ARBA00084036"/>
    </source>
</evidence>
<keyword evidence="5" id="KW-0479">Metal-binding</keyword>
<comment type="catalytic activity">
    <reaction evidence="11">
        <text>7 isopentenyl diphosphate + (2E,6E)-farnesyl diphosphate = all-trans-decaprenyl diphosphate + 7 diphosphate</text>
        <dbReference type="Rhea" id="RHEA:27802"/>
        <dbReference type="ChEBI" id="CHEBI:33019"/>
        <dbReference type="ChEBI" id="CHEBI:60721"/>
        <dbReference type="ChEBI" id="CHEBI:128769"/>
        <dbReference type="ChEBI" id="CHEBI:175763"/>
        <dbReference type="EC" id="2.5.1.91"/>
    </reaction>
    <physiologicalReaction direction="left-to-right" evidence="11">
        <dbReference type="Rhea" id="RHEA:27803"/>
    </physiologicalReaction>
</comment>
<keyword evidence="9" id="KW-0414">Isoprene biosynthesis</keyword>
<evidence type="ECO:0000256" key="8">
    <source>
        <dbReference type="ARBA" id="ARBA00023128"/>
    </source>
</evidence>
<evidence type="ECO:0000256" key="17">
    <source>
        <dbReference type="ARBA" id="ARBA00083184"/>
    </source>
</evidence>
<comment type="function">
    <text evidence="12">Heterotetrameric enzyme that catalyzes the condensation of farnesyl diphosphate (FPP), which acts as a primer, and isopentenyl diphosphate (IPP) to produce prenyl diphosphates of varying chain lengths and participates in the determination of the side chain of ubiquinone. Supplies nona and decaprenyl diphosphate, the precursors for the side chain of the isoprenoid quinones ubiquinone-9 (Q9)and ubiquinone-10 (Q10) respectively. The enzyme adds isopentenyl diphosphate molecules sequentially to farnesyl diphosphate with trans stereochemistry.</text>
</comment>
<dbReference type="GO" id="GO:0032478">
    <property type="term" value="C:heterotetrameric polyprenyl diphosphate synthase complex"/>
    <property type="evidence" value="ECO:0007669"/>
    <property type="project" value="UniProtKB-ARBA"/>
</dbReference>
<evidence type="ECO:0000256" key="9">
    <source>
        <dbReference type="ARBA" id="ARBA00023229"/>
    </source>
</evidence>
<dbReference type="EMBL" id="GGFJ01003926">
    <property type="protein sequence ID" value="MBW53067.1"/>
    <property type="molecule type" value="Transcribed_RNA"/>
</dbReference>
<dbReference type="GO" id="GO:0008299">
    <property type="term" value="P:isoprenoid biosynthetic process"/>
    <property type="evidence" value="ECO:0007669"/>
    <property type="project" value="UniProtKB-KW"/>
</dbReference>
<feature type="region of interest" description="Disordered" evidence="20">
    <location>
        <begin position="170"/>
        <end position="190"/>
    </location>
</feature>
<comment type="subcellular location">
    <subcellularLocation>
        <location evidence="2">Mitochondrion</location>
    </subcellularLocation>
</comment>
<evidence type="ECO:0000256" key="7">
    <source>
        <dbReference type="ARBA" id="ARBA00023098"/>
    </source>
</evidence>
<comment type="catalytic activity">
    <reaction evidence="10">
        <text>6 isopentenyl diphosphate + (2E,6E)-farnesyl diphosphate = all-trans-nonaprenyl diphosphate + 6 diphosphate</text>
        <dbReference type="Rhea" id="RHEA:55364"/>
        <dbReference type="ChEBI" id="CHEBI:33019"/>
        <dbReference type="ChEBI" id="CHEBI:58391"/>
        <dbReference type="ChEBI" id="CHEBI:128769"/>
        <dbReference type="ChEBI" id="CHEBI:175763"/>
    </reaction>
    <physiologicalReaction direction="left-to-right" evidence="10">
        <dbReference type="Rhea" id="RHEA:55365"/>
    </physiologicalReaction>
</comment>
<dbReference type="PANTHER" id="PTHR12001:SF69">
    <property type="entry name" value="ALL TRANS-POLYPRENYL-DIPHOSPHATE SYNTHASE PDSS1"/>
    <property type="match status" value="1"/>
</dbReference>
<accession>A0A2M4BJ41</accession>
<dbReference type="GO" id="GO:0097269">
    <property type="term" value="F:all-trans-decaprenyl-diphosphate synthase activity"/>
    <property type="evidence" value="ECO:0007669"/>
    <property type="project" value="UniProtKB-EC"/>
</dbReference>
<dbReference type="GO" id="GO:0042811">
    <property type="term" value="P:pheromone biosynthetic process"/>
    <property type="evidence" value="ECO:0007669"/>
    <property type="project" value="UniProtKB-ARBA"/>
</dbReference>
<keyword evidence="6" id="KW-0460">Magnesium</keyword>
<dbReference type="GO" id="GO:0046872">
    <property type="term" value="F:metal ion binding"/>
    <property type="evidence" value="ECO:0007669"/>
    <property type="project" value="UniProtKB-KW"/>
</dbReference>
<keyword evidence="7" id="KW-0443">Lipid metabolism</keyword>
<dbReference type="GO" id="GO:0006744">
    <property type="term" value="P:ubiquinone biosynthetic process"/>
    <property type="evidence" value="ECO:0007669"/>
    <property type="project" value="TreeGrafter"/>
</dbReference>
<dbReference type="CDD" id="cd00685">
    <property type="entry name" value="Trans_IPPS_HT"/>
    <property type="match status" value="1"/>
</dbReference>
<proteinExistence type="inferred from homology"/>
<dbReference type="PROSITE" id="PS00723">
    <property type="entry name" value="POLYPRENYL_SYNTHASE_1"/>
    <property type="match status" value="1"/>
</dbReference>
<dbReference type="InterPro" id="IPR008949">
    <property type="entry name" value="Isoprenoid_synthase_dom_sf"/>
</dbReference>
<comment type="cofactor">
    <cofactor evidence="1">
        <name>Mg(2+)</name>
        <dbReference type="ChEBI" id="CHEBI:18420"/>
    </cofactor>
</comment>
<evidence type="ECO:0000256" key="12">
    <source>
        <dbReference type="ARBA" id="ARBA00057934"/>
    </source>
</evidence>
<dbReference type="SFLD" id="SFLDS00005">
    <property type="entry name" value="Isoprenoid_Synthase_Type_I"/>
    <property type="match status" value="1"/>
</dbReference>
<dbReference type="AlphaFoldDB" id="A0A2M4BJ41"/>
<keyword evidence="4" id="KW-0808">Transferase</keyword>
<evidence type="ECO:0000313" key="21">
    <source>
        <dbReference type="EMBL" id="MBW53067.1"/>
    </source>
</evidence>